<reference evidence="5 6" key="1">
    <citation type="journal article" date="2011" name="Front. Microbiol.">
        <title>Genomic signatures of strain selection and enhancement in Bacillus atrophaeus var. globigii, a historical biowarfare simulant.</title>
        <authorList>
            <person name="Gibbons H.S."/>
            <person name="Broomall S.M."/>
            <person name="McNew L.A."/>
            <person name="Daligault H."/>
            <person name="Chapman C."/>
            <person name="Bruce D."/>
            <person name="Karavis M."/>
            <person name="Krepps M."/>
            <person name="McGregor P.A."/>
            <person name="Hong C."/>
            <person name="Park K.H."/>
            <person name="Akmal A."/>
            <person name="Feldman A."/>
            <person name="Lin J.S."/>
            <person name="Chang W.E."/>
            <person name="Higgs B.W."/>
            <person name="Demirev P."/>
            <person name="Lindquist J."/>
            <person name="Liem A."/>
            <person name="Fochler E."/>
            <person name="Read T.D."/>
            <person name="Tapia R."/>
            <person name="Johnson S."/>
            <person name="Bishop-Lilly K.A."/>
            <person name="Detter C."/>
            <person name="Han C."/>
            <person name="Sozhamannan S."/>
            <person name="Rosenzweig C.N."/>
            <person name="Skowronski E.W."/>
        </authorList>
    </citation>
    <scope>NUCLEOTIDE SEQUENCE [LARGE SCALE GENOMIC DNA]</scope>
    <source>
        <strain evidence="5 6">1942</strain>
    </source>
</reference>
<dbReference type="InterPro" id="IPR013342">
    <property type="entry name" value="Mandelate_racemase_C"/>
</dbReference>
<dbReference type="InterPro" id="IPR029017">
    <property type="entry name" value="Enolase-like_N"/>
</dbReference>
<dbReference type="InterPro" id="IPR013341">
    <property type="entry name" value="Mandelate_racemase_N_dom"/>
</dbReference>
<evidence type="ECO:0000313" key="5">
    <source>
        <dbReference type="EMBL" id="ADP31580.1"/>
    </source>
</evidence>
<evidence type="ECO:0000256" key="2">
    <source>
        <dbReference type="ARBA" id="ARBA00022723"/>
    </source>
</evidence>
<evidence type="ECO:0000256" key="1">
    <source>
        <dbReference type="ARBA" id="ARBA00001946"/>
    </source>
</evidence>
<gene>
    <name evidence="5" type="ordered locus">BATR1942_03120</name>
</gene>
<feature type="domain" description="Mandelate racemase/muconate lactonizing enzyme C-terminal" evidence="4">
    <location>
        <begin position="138"/>
        <end position="235"/>
    </location>
</feature>
<proteinExistence type="predicted"/>
<keyword evidence="6" id="KW-1185">Reference proteome</keyword>
<dbReference type="SMART" id="SM00922">
    <property type="entry name" value="MR_MLE"/>
    <property type="match status" value="1"/>
</dbReference>
<dbReference type="Proteomes" id="UP000006867">
    <property type="component" value="Chromosome"/>
</dbReference>
<evidence type="ECO:0000259" key="4">
    <source>
        <dbReference type="SMART" id="SM00922"/>
    </source>
</evidence>
<sequence length="371" mass="41878">MKIERIETFPLFHRLEEPYGDANGYKQYRTCYLIRIITDTGIDGWGECIDWLPSLHVGFTNRIIPYLLGKQAGCRLPLVRTVKKWHQRAASAVSMALTEIAAKAANCSVCELWGGSYRRQIPVYASFQSYSDHQQWISSSLLHTEAMLKKGFKQIKVKIGGKSFEEDAAHIKALQHACGDSVSIILDANQSYDAATALLWERYFSQWTNILWLEEPVPLDHIQDNALLRSRLSVPLAGGENIKGAKQFVPLLSQRGFDIIQPDVMHVNGIDEFRDCLQLARHFGVRVSPHAYDGALSRLYALFSQACLPPWSKMEHNQIEPLEWDVMDNPFTDLVPLQPANGTIDIPTGTGIGTEINMDLINHYTWDGSAY</sequence>
<dbReference type="RefSeq" id="WP_003327637.1">
    <property type="nucleotide sequence ID" value="NC_014639.1"/>
</dbReference>
<dbReference type="InterPro" id="IPR046945">
    <property type="entry name" value="RHMD-like"/>
</dbReference>
<dbReference type="Gene3D" id="3.20.20.120">
    <property type="entry name" value="Enolase-like C-terminal domain"/>
    <property type="match status" value="1"/>
</dbReference>
<accession>A0ABM5LUH9</accession>
<dbReference type="SUPFAM" id="SSF54826">
    <property type="entry name" value="Enolase N-terminal domain-like"/>
    <property type="match status" value="1"/>
</dbReference>
<dbReference type="PANTHER" id="PTHR13794:SF58">
    <property type="entry name" value="MITOCHONDRIAL ENOLASE SUPERFAMILY MEMBER 1"/>
    <property type="match status" value="1"/>
</dbReference>
<dbReference type="PANTHER" id="PTHR13794">
    <property type="entry name" value="ENOLASE SUPERFAMILY, MANDELATE RACEMASE"/>
    <property type="match status" value="1"/>
</dbReference>
<dbReference type="EMBL" id="CP002207">
    <property type="protein sequence ID" value="ADP31580.1"/>
    <property type="molecule type" value="Genomic_DNA"/>
</dbReference>
<dbReference type="CDD" id="cd03316">
    <property type="entry name" value="MR_like"/>
    <property type="match status" value="1"/>
</dbReference>
<dbReference type="SFLD" id="SFLDG00179">
    <property type="entry name" value="mandelate_racemase"/>
    <property type="match status" value="1"/>
</dbReference>
<evidence type="ECO:0000256" key="3">
    <source>
        <dbReference type="ARBA" id="ARBA00022842"/>
    </source>
</evidence>
<protein>
    <submittedName>
        <fullName evidence="5">Enolase superfamily enzyme</fullName>
    </submittedName>
</protein>
<dbReference type="Gene3D" id="3.30.390.10">
    <property type="entry name" value="Enolase-like, N-terminal domain"/>
    <property type="match status" value="1"/>
</dbReference>
<name>A0ABM5LUH9_BACA1</name>
<evidence type="ECO:0000313" key="6">
    <source>
        <dbReference type="Proteomes" id="UP000006867"/>
    </source>
</evidence>
<dbReference type="InterPro" id="IPR036849">
    <property type="entry name" value="Enolase-like_C_sf"/>
</dbReference>
<keyword evidence="2" id="KW-0479">Metal-binding</keyword>
<dbReference type="InterPro" id="IPR029065">
    <property type="entry name" value="Enolase_C-like"/>
</dbReference>
<dbReference type="Pfam" id="PF02746">
    <property type="entry name" value="MR_MLE_N"/>
    <property type="match status" value="1"/>
</dbReference>
<dbReference type="SUPFAM" id="SSF51604">
    <property type="entry name" value="Enolase C-terminal domain-like"/>
    <property type="match status" value="1"/>
</dbReference>
<dbReference type="Pfam" id="PF13378">
    <property type="entry name" value="MR_MLE_C"/>
    <property type="match status" value="1"/>
</dbReference>
<dbReference type="SFLD" id="SFLDS00001">
    <property type="entry name" value="Enolase"/>
    <property type="match status" value="1"/>
</dbReference>
<organism evidence="5 6">
    <name type="scientific">Bacillus atrophaeus (strain 1942)</name>
    <dbReference type="NCBI Taxonomy" id="720555"/>
    <lineage>
        <taxon>Bacteria</taxon>
        <taxon>Bacillati</taxon>
        <taxon>Bacillota</taxon>
        <taxon>Bacilli</taxon>
        <taxon>Bacillales</taxon>
        <taxon>Bacillaceae</taxon>
        <taxon>Bacillus</taxon>
    </lineage>
</organism>
<comment type="cofactor">
    <cofactor evidence="1">
        <name>Mg(2+)</name>
        <dbReference type="ChEBI" id="CHEBI:18420"/>
    </cofactor>
</comment>
<keyword evidence="3" id="KW-0460">Magnesium</keyword>